<gene>
    <name evidence="1" type="ORF">D9619_013060</name>
</gene>
<dbReference type="SUPFAM" id="SSF54909">
    <property type="entry name" value="Dimeric alpha+beta barrel"/>
    <property type="match status" value="2"/>
</dbReference>
<evidence type="ECO:0000313" key="1">
    <source>
        <dbReference type="EMBL" id="KAF5313903.1"/>
    </source>
</evidence>
<dbReference type="AlphaFoldDB" id="A0A8H5EVV5"/>
<name>A0A8H5EVV5_9AGAR</name>
<protein>
    <recommendedName>
        <fullName evidence="3">ABM domain-containing protein</fullName>
    </recommendedName>
</protein>
<organism evidence="1 2">
    <name type="scientific">Psilocybe cf. subviscida</name>
    <dbReference type="NCBI Taxonomy" id="2480587"/>
    <lineage>
        <taxon>Eukaryota</taxon>
        <taxon>Fungi</taxon>
        <taxon>Dikarya</taxon>
        <taxon>Basidiomycota</taxon>
        <taxon>Agaricomycotina</taxon>
        <taxon>Agaricomycetes</taxon>
        <taxon>Agaricomycetidae</taxon>
        <taxon>Agaricales</taxon>
        <taxon>Agaricineae</taxon>
        <taxon>Strophariaceae</taxon>
        <taxon>Psilocybe</taxon>
    </lineage>
</organism>
<dbReference type="Gene3D" id="3.30.70.100">
    <property type="match status" value="2"/>
</dbReference>
<evidence type="ECO:0008006" key="3">
    <source>
        <dbReference type="Google" id="ProtNLM"/>
    </source>
</evidence>
<dbReference type="OrthoDB" id="3227035at2759"/>
<reference evidence="1 2" key="1">
    <citation type="journal article" date="2020" name="ISME J.">
        <title>Uncovering the hidden diversity of litter-decomposition mechanisms in mushroom-forming fungi.</title>
        <authorList>
            <person name="Floudas D."/>
            <person name="Bentzer J."/>
            <person name="Ahren D."/>
            <person name="Johansson T."/>
            <person name="Persson P."/>
            <person name="Tunlid A."/>
        </authorList>
    </citation>
    <scope>NUCLEOTIDE SEQUENCE [LARGE SCALE GENOMIC DNA]</scope>
    <source>
        <strain evidence="1 2">CBS 101986</strain>
    </source>
</reference>
<dbReference type="EMBL" id="JAACJJ010000046">
    <property type="protein sequence ID" value="KAF5313903.1"/>
    <property type="molecule type" value="Genomic_DNA"/>
</dbReference>
<comment type="caution">
    <text evidence="1">The sequence shown here is derived from an EMBL/GenBank/DDBJ whole genome shotgun (WGS) entry which is preliminary data.</text>
</comment>
<sequence>MAREQVQPTDIIKRLVSRLVVRKSHTYFKYLFIYRKAQHVIGLVPLISKEGQEDALSKFLVGGHEIVQGEPETLQWYAFKLAESSPAEFNIFDAFPHKEGRKAHFDGEIPKALGVHGPNLLGAPVDVSKIMVEVLASNIKKVGDGLSSGLTVGLRVLFTAKPEKKQVVRDFLVNALPLVQNEQDTASWYAIHFPDTDNFGIVDFFATEEGREAHLNGKVAAALFASVDELLTGTPSLNKVDVLAAHITA</sequence>
<evidence type="ECO:0000313" key="2">
    <source>
        <dbReference type="Proteomes" id="UP000567179"/>
    </source>
</evidence>
<dbReference type="Proteomes" id="UP000567179">
    <property type="component" value="Unassembled WGS sequence"/>
</dbReference>
<proteinExistence type="predicted"/>
<dbReference type="InterPro" id="IPR011008">
    <property type="entry name" value="Dimeric_a/b-barrel"/>
</dbReference>
<accession>A0A8H5EVV5</accession>
<keyword evidence="2" id="KW-1185">Reference proteome</keyword>